<evidence type="ECO:0000313" key="1">
    <source>
        <dbReference type="EMBL" id="MPC59232.1"/>
    </source>
</evidence>
<keyword evidence="2" id="KW-1185">Reference proteome</keyword>
<dbReference type="Proteomes" id="UP000324222">
    <property type="component" value="Unassembled WGS sequence"/>
</dbReference>
<gene>
    <name evidence="1" type="ORF">E2C01_053248</name>
</gene>
<comment type="caution">
    <text evidence="1">The sequence shown here is derived from an EMBL/GenBank/DDBJ whole genome shotgun (WGS) entry which is preliminary data.</text>
</comment>
<protein>
    <submittedName>
        <fullName evidence="1">Uncharacterized protein</fullName>
    </submittedName>
</protein>
<proteinExistence type="predicted"/>
<sequence length="139" mass="15476">MLGADTEKHSADSVWPAAASKAKAMAVLIKHIMAKAGWSREVTFAKYYNKEIVPVHDTFQDAVLHYMTRPSTTVNNGMVAFTEKTKQVKCIYSKHHLSQTQGLGFMLVAPSPYLHSLLTPLPHSNCSKSQHIFAKNCIF</sequence>
<reference evidence="1 2" key="1">
    <citation type="submission" date="2019-05" db="EMBL/GenBank/DDBJ databases">
        <title>Another draft genome of Portunus trituberculatus and its Hox gene families provides insights of decapod evolution.</title>
        <authorList>
            <person name="Jeong J.-H."/>
            <person name="Song I."/>
            <person name="Kim S."/>
            <person name="Choi T."/>
            <person name="Kim D."/>
            <person name="Ryu S."/>
            <person name="Kim W."/>
        </authorList>
    </citation>
    <scope>NUCLEOTIDE SEQUENCE [LARGE SCALE GENOMIC DNA]</scope>
    <source>
        <tissue evidence="1">Muscle</tissue>
    </source>
</reference>
<accession>A0A5B7GJS9</accession>
<organism evidence="1 2">
    <name type="scientific">Portunus trituberculatus</name>
    <name type="common">Swimming crab</name>
    <name type="synonym">Neptunus trituberculatus</name>
    <dbReference type="NCBI Taxonomy" id="210409"/>
    <lineage>
        <taxon>Eukaryota</taxon>
        <taxon>Metazoa</taxon>
        <taxon>Ecdysozoa</taxon>
        <taxon>Arthropoda</taxon>
        <taxon>Crustacea</taxon>
        <taxon>Multicrustacea</taxon>
        <taxon>Malacostraca</taxon>
        <taxon>Eumalacostraca</taxon>
        <taxon>Eucarida</taxon>
        <taxon>Decapoda</taxon>
        <taxon>Pleocyemata</taxon>
        <taxon>Brachyura</taxon>
        <taxon>Eubrachyura</taxon>
        <taxon>Portunoidea</taxon>
        <taxon>Portunidae</taxon>
        <taxon>Portuninae</taxon>
        <taxon>Portunus</taxon>
    </lineage>
</organism>
<evidence type="ECO:0000313" key="2">
    <source>
        <dbReference type="Proteomes" id="UP000324222"/>
    </source>
</evidence>
<dbReference type="EMBL" id="VSRR010016375">
    <property type="protein sequence ID" value="MPC59232.1"/>
    <property type="molecule type" value="Genomic_DNA"/>
</dbReference>
<dbReference type="AlphaFoldDB" id="A0A5B7GJS9"/>
<name>A0A5B7GJS9_PORTR</name>